<dbReference type="EMBL" id="LJRR01000225">
    <property type="protein sequence ID" value="KPZ15557.1"/>
    <property type="molecule type" value="Genomic_DNA"/>
</dbReference>
<evidence type="ECO:0000256" key="1">
    <source>
        <dbReference type="SAM" id="MobiDB-lite"/>
    </source>
</evidence>
<dbReference type="PANTHER" id="PTHR11138">
    <property type="entry name" value="METHIONYL-TRNA FORMYLTRANSFERASE"/>
    <property type="match status" value="1"/>
</dbReference>
<dbReference type="SUPFAM" id="SSF53328">
    <property type="entry name" value="Formyltransferase"/>
    <property type="match status" value="1"/>
</dbReference>
<accession>A0A0Q0CRF4</accession>
<evidence type="ECO:0000313" key="4">
    <source>
        <dbReference type="EMBL" id="KPZ15557.1"/>
    </source>
</evidence>
<proteinExistence type="predicted"/>
<dbReference type="InterPro" id="IPR036477">
    <property type="entry name" value="Formyl_transf_N_sf"/>
</dbReference>
<protein>
    <submittedName>
        <fullName evidence="4">Bifunctional polymyxin resistance protein ArnA</fullName>
    </submittedName>
</protein>
<name>A0A0Q0CRF4_9PSED</name>
<dbReference type="PATRIC" id="fig|251703.9.peg.2143"/>
<dbReference type="SUPFAM" id="SSF50486">
    <property type="entry name" value="FMT C-terminal domain-like"/>
    <property type="match status" value="1"/>
</dbReference>
<dbReference type="AlphaFoldDB" id="A0A0Q0CRF4"/>
<dbReference type="Gene3D" id="3.40.50.12230">
    <property type="match status" value="1"/>
</dbReference>
<gene>
    <name evidence="4" type="ORF">ALO40_102335</name>
</gene>
<organism evidence="4 5">
    <name type="scientific">Pseudomonas syringae pv. viburni</name>
    <dbReference type="NCBI Taxonomy" id="251703"/>
    <lineage>
        <taxon>Bacteria</taxon>
        <taxon>Pseudomonadati</taxon>
        <taxon>Pseudomonadota</taxon>
        <taxon>Gammaproteobacteria</taxon>
        <taxon>Pseudomonadales</taxon>
        <taxon>Pseudomonadaceae</taxon>
        <taxon>Pseudomonas</taxon>
    </lineage>
</organism>
<dbReference type="Proteomes" id="UP000050317">
    <property type="component" value="Unassembled WGS sequence"/>
</dbReference>
<dbReference type="InterPro" id="IPR002376">
    <property type="entry name" value="Formyl_transf_N"/>
</dbReference>
<evidence type="ECO:0000259" key="3">
    <source>
        <dbReference type="Pfam" id="PF02911"/>
    </source>
</evidence>
<dbReference type="GO" id="GO:0005829">
    <property type="term" value="C:cytosol"/>
    <property type="evidence" value="ECO:0007669"/>
    <property type="project" value="TreeGrafter"/>
</dbReference>
<evidence type="ECO:0000313" key="5">
    <source>
        <dbReference type="Proteomes" id="UP000050317"/>
    </source>
</evidence>
<dbReference type="InterPro" id="IPR005793">
    <property type="entry name" value="Formyl_trans_C"/>
</dbReference>
<comment type="caution">
    <text evidence="4">The sequence shown here is derived from an EMBL/GenBank/DDBJ whole genome shotgun (WGS) entry which is preliminary data.</text>
</comment>
<dbReference type="InterPro" id="IPR011034">
    <property type="entry name" value="Formyl_transferase-like_C_sf"/>
</dbReference>
<dbReference type="NCBIfam" id="NF005414">
    <property type="entry name" value="PRK06988.1"/>
    <property type="match status" value="1"/>
</dbReference>
<evidence type="ECO:0000259" key="2">
    <source>
        <dbReference type="Pfam" id="PF00551"/>
    </source>
</evidence>
<dbReference type="GO" id="GO:0004479">
    <property type="term" value="F:methionyl-tRNA formyltransferase activity"/>
    <property type="evidence" value="ECO:0007669"/>
    <property type="project" value="TreeGrafter"/>
</dbReference>
<dbReference type="Pfam" id="PF00551">
    <property type="entry name" value="Formyl_trans_N"/>
    <property type="match status" value="1"/>
</dbReference>
<dbReference type="Pfam" id="PF02911">
    <property type="entry name" value="Formyl_trans_C"/>
    <property type="match status" value="1"/>
</dbReference>
<feature type="domain" description="Formyl transferase N-terminal" evidence="2">
    <location>
        <begin position="27"/>
        <end position="178"/>
    </location>
</feature>
<reference evidence="4 5" key="1">
    <citation type="submission" date="2015-09" db="EMBL/GenBank/DDBJ databases">
        <title>Genome announcement of multiple Pseudomonas syringae strains.</title>
        <authorList>
            <person name="Thakur S."/>
            <person name="Wang P.W."/>
            <person name="Gong Y."/>
            <person name="Weir B.S."/>
            <person name="Guttman D.S."/>
        </authorList>
    </citation>
    <scope>NUCLEOTIDE SEQUENCE [LARGE SCALE GENOMIC DNA]</scope>
    <source>
        <strain evidence="4 5">ICMP3963</strain>
    </source>
</reference>
<sequence>MSPKAVVFAYHDIGCVGLQALLDAGYDIAAVFTHADDPAEKTFFGSVAQLCARHDIPVHAPEDPNHPLWVERIGKLAPDFIFSFYYRLLLGEPLLACAKKGALNLHGSLLPRYRGRAPANWVLVNGESETGVTLHQMIKRADAGPIVAQQRVSISATDTALTLHGKLREAASSLLCETLPLLAQGQLAGTPQDESKATYFGRRTPADGLIDWSLPAARLYDLVRAVTQPYPGAFCPVGDNKLIVWSARVEPRNNHQAPGTRHSDQPRPPAYCLRRRFAGDQCRPARRQWPVPQRRTAGTGVRSGRRLAAARYTEAPPGSAHPRADPRRQRLHRQSLVRTSVAG</sequence>
<feature type="region of interest" description="Disordered" evidence="1">
    <location>
        <begin position="290"/>
        <end position="343"/>
    </location>
</feature>
<dbReference type="PANTHER" id="PTHR11138:SF5">
    <property type="entry name" value="METHIONYL-TRNA FORMYLTRANSFERASE, MITOCHONDRIAL"/>
    <property type="match status" value="1"/>
</dbReference>
<feature type="domain" description="Formyl transferase C-terminal" evidence="3">
    <location>
        <begin position="204"/>
        <end position="263"/>
    </location>
</feature>